<dbReference type="EMBL" id="JNCA01000006">
    <property type="protein sequence ID" value="KDN56146.1"/>
    <property type="molecule type" value="Genomic_DNA"/>
</dbReference>
<organism evidence="1 2">
    <name type="scientific">Flavobacterium seoulense</name>
    <dbReference type="NCBI Taxonomy" id="1492738"/>
    <lineage>
        <taxon>Bacteria</taxon>
        <taxon>Pseudomonadati</taxon>
        <taxon>Bacteroidota</taxon>
        <taxon>Flavobacteriia</taxon>
        <taxon>Flavobacteriales</taxon>
        <taxon>Flavobacteriaceae</taxon>
        <taxon>Flavobacterium</taxon>
    </lineage>
</organism>
<comment type="caution">
    <text evidence="1">The sequence shown here is derived from an EMBL/GenBank/DDBJ whole genome shotgun (WGS) entry which is preliminary data.</text>
</comment>
<evidence type="ECO:0000313" key="2">
    <source>
        <dbReference type="Proteomes" id="UP000027064"/>
    </source>
</evidence>
<name>A0A066WQM1_9FLAO</name>
<protein>
    <submittedName>
        <fullName evidence="1">Uncharacterized protein</fullName>
    </submittedName>
</protein>
<dbReference type="STRING" id="1492738.FEM21_06980"/>
<accession>A0A066WQM1</accession>
<dbReference type="AlphaFoldDB" id="A0A066WQM1"/>
<dbReference type="Proteomes" id="UP000027064">
    <property type="component" value="Unassembled WGS sequence"/>
</dbReference>
<reference evidence="1 2" key="1">
    <citation type="submission" date="2014-05" db="EMBL/GenBank/DDBJ databases">
        <title>Genome Sequence of Flavobacterium sp. EM1321.</title>
        <authorList>
            <person name="Shin S.-K."/>
            <person name="Yi H."/>
        </authorList>
    </citation>
    <scope>NUCLEOTIDE SEQUENCE [LARGE SCALE GENOMIC DNA]</scope>
    <source>
        <strain evidence="1 2">EM1321</strain>
    </source>
</reference>
<dbReference type="PATRIC" id="fig|1492738.3.peg.692"/>
<sequence>MFVLIATQSVFNFSLMNDQTFFAVLNFILQKEILIFAA</sequence>
<evidence type="ECO:0000313" key="1">
    <source>
        <dbReference type="EMBL" id="KDN56146.1"/>
    </source>
</evidence>
<gene>
    <name evidence="1" type="ORF">FEM21_06980</name>
</gene>
<proteinExistence type="predicted"/>
<keyword evidence="2" id="KW-1185">Reference proteome</keyword>